<dbReference type="EMBL" id="KI968743">
    <property type="protein sequence ID" value="EUN26083.1"/>
    <property type="molecule type" value="Genomic_DNA"/>
</dbReference>
<reference evidence="1 2" key="1">
    <citation type="journal article" date="2013" name="PLoS Genet.">
        <title>Comparative genome structure, secondary metabolite, and effector coding capacity across Cochliobolus pathogens.</title>
        <authorList>
            <person name="Condon B.J."/>
            <person name="Leng Y."/>
            <person name="Wu D."/>
            <person name="Bushley K.E."/>
            <person name="Ohm R.A."/>
            <person name="Otillar R."/>
            <person name="Martin J."/>
            <person name="Schackwitz W."/>
            <person name="Grimwood J."/>
            <person name="MohdZainudin N."/>
            <person name="Xue C."/>
            <person name="Wang R."/>
            <person name="Manning V.A."/>
            <person name="Dhillon B."/>
            <person name="Tu Z.J."/>
            <person name="Steffenson B.J."/>
            <person name="Salamov A."/>
            <person name="Sun H."/>
            <person name="Lowry S."/>
            <person name="LaButti K."/>
            <person name="Han J."/>
            <person name="Copeland A."/>
            <person name="Lindquist E."/>
            <person name="Barry K."/>
            <person name="Schmutz J."/>
            <person name="Baker S.E."/>
            <person name="Ciuffetti L.M."/>
            <person name="Grigoriev I.V."/>
            <person name="Zhong S."/>
            <person name="Turgeon B.G."/>
        </authorList>
    </citation>
    <scope>NUCLEOTIDE SEQUENCE [LARGE SCALE GENOMIC DNA]</scope>
    <source>
        <strain evidence="1 2">FI3</strain>
    </source>
</reference>
<gene>
    <name evidence="1" type="ORF">COCVIDRAFT_101724</name>
</gene>
<protein>
    <submittedName>
        <fullName evidence="1">Uncharacterized protein</fullName>
    </submittedName>
</protein>
<proteinExistence type="predicted"/>
<dbReference type="Gene3D" id="3.40.50.720">
    <property type="entry name" value="NAD(P)-binding Rossmann-like Domain"/>
    <property type="match status" value="1"/>
</dbReference>
<dbReference type="AlphaFoldDB" id="W7E6L7"/>
<dbReference type="RefSeq" id="XP_014555666.1">
    <property type="nucleotide sequence ID" value="XM_014700180.1"/>
</dbReference>
<sequence length="97" mass="10679">MPPRRQWAVGCVAAAWNLSINRNWSRKALDLCYKERSDLRREIVIVTGGATGIGALVIQKLDAAGATVVVFDVSRLSYTPSRRTSHIQCDFSDVSSV</sequence>
<accession>W7E6L7</accession>
<keyword evidence="2" id="KW-1185">Reference proteome</keyword>
<name>W7E6L7_BIPV3</name>
<evidence type="ECO:0000313" key="2">
    <source>
        <dbReference type="Proteomes" id="UP000054337"/>
    </source>
</evidence>
<dbReference type="InterPro" id="IPR036291">
    <property type="entry name" value="NAD(P)-bd_dom_sf"/>
</dbReference>
<dbReference type="SUPFAM" id="SSF51735">
    <property type="entry name" value="NAD(P)-binding Rossmann-fold domains"/>
    <property type="match status" value="1"/>
</dbReference>
<dbReference type="Proteomes" id="UP000054337">
    <property type="component" value="Unassembled WGS sequence"/>
</dbReference>
<dbReference type="HOGENOM" id="CLU_150779_0_0_1"/>
<dbReference type="GeneID" id="26248259"/>
<evidence type="ECO:0000313" key="1">
    <source>
        <dbReference type="EMBL" id="EUN26083.1"/>
    </source>
</evidence>
<organism evidence="1 2">
    <name type="scientific">Bipolaris victoriae (strain FI3)</name>
    <name type="common">Victoria blight of oats agent</name>
    <name type="synonym">Cochliobolus victoriae</name>
    <dbReference type="NCBI Taxonomy" id="930091"/>
    <lineage>
        <taxon>Eukaryota</taxon>
        <taxon>Fungi</taxon>
        <taxon>Dikarya</taxon>
        <taxon>Ascomycota</taxon>
        <taxon>Pezizomycotina</taxon>
        <taxon>Dothideomycetes</taxon>
        <taxon>Pleosporomycetidae</taxon>
        <taxon>Pleosporales</taxon>
        <taxon>Pleosporineae</taxon>
        <taxon>Pleosporaceae</taxon>
        <taxon>Bipolaris</taxon>
    </lineage>
</organism>